<evidence type="ECO:0000313" key="6">
    <source>
        <dbReference type="EMBL" id="CAJ1390094.1"/>
    </source>
</evidence>
<dbReference type="Pfam" id="PF05049">
    <property type="entry name" value="IIGP"/>
    <property type="match status" value="1"/>
</dbReference>
<dbReference type="SUPFAM" id="SSF52540">
    <property type="entry name" value="P-loop containing nucleoside triphosphate hydrolases"/>
    <property type="match status" value="1"/>
</dbReference>
<dbReference type="EMBL" id="CAUJNA010002001">
    <property type="protein sequence ID" value="CAJ1390094.1"/>
    <property type="molecule type" value="Genomic_DNA"/>
</dbReference>
<keyword evidence="4" id="KW-0342">GTP-binding</keyword>
<evidence type="ECO:0000259" key="5">
    <source>
        <dbReference type="PROSITE" id="PS51716"/>
    </source>
</evidence>
<organism evidence="6 7">
    <name type="scientific">Effrenium voratum</name>
    <dbReference type="NCBI Taxonomy" id="2562239"/>
    <lineage>
        <taxon>Eukaryota</taxon>
        <taxon>Sar</taxon>
        <taxon>Alveolata</taxon>
        <taxon>Dinophyceae</taxon>
        <taxon>Suessiales</taxon>
        <taxon>Symbiodiniaceae</taxon>
        <taxon>Effrenium</taxon>
    </lineage>
</organism>
<keyword evidence="7" id="KW-1185">Reference proteome</keyword>
<comment type="caution">
    <text evidence="6">The sequence shown here is derived from an EMBL/GenBank/DDBJ whole genome shotgun (WGS) entry which is preliminary data.</text>
</comment>
<feature type="domain" description="IRG-type G" evidence="5">
    <location>
        <begin position="924"/>
        <end position="1107"/>
    </location>
</feature>
<evidence type="ECO:0000313" key="7">
    <source>
        <dbReference type="Proteomes" id="UP001178507"/>
    </source>
</evidence>
<name>A0AA36MXH0_9DINO</name>
<evidence type="ECO:0000256" key="3">
    <source>
        <dbReference type="ARBA" id="ARBA00022801"/>
    </source>
</evidence>
<protein>
    <recommendedName>
        <fullName evidence="5">IRG-type G domain-containing protein</fullName>
    </recommendedName>
</protein>
<dbReference type="InterPro" id="IPR027417">
    <property type="entry name" value="P-loop_NTPase"/>
</dbReference>
<dbReference type="InterPro" id="IPR007743">
    <property type="entry name" value="Immunity-related_GTPase-like"/>
</dbReference>
<dbReference type="PANTHER" id="PTHR32341:SF10">
    <property type="entry name" value="INTERFERON-INDUCIBLE GTPASE 5"/>
    <property type="match status" value="1"/>
</dbReference>
<dbReference type="GO" id="GO:0016020">
    <property type="term" value="C:membrane"/>
    <property type="evidence" value="ECO:0007669"/>
    <property type="project" value="InterPro"/>
</dbReference>
<sequence>MFGGPEGAEAAGLRRRELQSRILEAGAEDLQQLVAAEIHLFDEDHAVTSLERFCVLGLRDAARPLLAALSARLAAQRLAPGAAARLGAVSARLRLEEPLALVAEEAQRRADHFGNRELAVLSRSLALGGQGAAVEALVASAAVRRGALGARALVRLCWAAATARAPSPELDLVLEEAATRAGHMQPQAMTNLLWAMASLRNRNEDALRSLLPHVVDRCRDLAPQGLATCLWGLAALRPPNARPGWLEEDAILRLSVQSMRRIASFSPEDLGAVARATAIFAACQTRAKDFGPLAEAVLCEAARRELPARQLARTLGALARMKCRDKDNLERLAGQVNRRAEDLDMRQAAAILWASASLQLDVLAPLSRRVAELLGRGLTGDSSEFAAVAGLVWAAAVEPLAESRGDFCRDFGAWDVAVSAEGAPSHQLASLAVAGARLGLAAPKLFAAAAQETRRRAKAQLLESQDCALAARGFAALGFQDLLEDLSSNFLHRVARPIAGSDTGRDWADIVEALTGTETELTSPACAELMAAFDDAVVQPLVHHLEEIAASTKSRREALAALEAFCANLALPSLGFHATRRLLGLARLATWRPLDADDADAGAEAARKAAAVRRWSSASVRGAWLSFDLGDRGEPGLWLAPGKGVEQAWGLRPLALPSVSAAGRHAEHQALLKLLGAAFGGAAGAGSEVQGAVWIHSFGPVPCLSFLAGLAQLKALCPKLTVMVGFEELNAGGFGASGLRLGGLDPLPDGAGVPYLRALLKLRTPPGPELRPSGKKEARGSFAETVLRFQLSGAQQPKLAQSGSRSGSKHLSWVQGIGSVLEPKKSRRHLPQVPVHLASDASAVATGMAGTAVSAWWAAKAGASVMLGGNAAFSTVGFGASCVYVSWGLWHFLRTVAKLSTDIPPKHAPVTDGRFPAPAWLNRRVLNWAVVGRVGVGKSTLINTLRGVGPRENGAAPVGVGHTTKRPKPYSFSGDLAQLTRNMARVWDVPGAGTKDWPAATYVRDAGLRHFDGVLLVTAGAFSETEEDLLKQLEEYKVPCYIVRNKVDQDAINNAQDNDMDAEDTLAEIRQELLPRCDPKRIFLVSAKHPECSKFDFQALLHRMAEDVAAQRAELPEFSEELLPRELQAKCIATLDGDGVPSWLRSEDDMPMPSFRG</sequence>
<dbReference type="InterPro" id="IPR030385">
    <property type="entry name" value="G_IRG_dom"/>
</dbReference>
<accession>A0AA36MXH0</accession>
<keyword evidence="2" id="KW-0547">Nucleotide-binding</keyword>
<gene>
    <name evidence="6" type="ORF">EVOR1521_LOCUS15595</name>
</gene>
<dbReference type="Gene3D" id="3.40.50.300">
    <property type="entry name" value="P-loop containing nucleotide triphosphate hydrolases"/>
    <property type="match status" value="1"/>
</dbReference>
<keyword evidence="3" id="KW-0378">Hydrolase</keyword>
<dbReference type="PROSITE" id="PS51716">
    <property type="entry name" value="G_IRG"/>
    <property type="match status" value="1"/>
</dbReference>
<proteinExistence type="inferred from homology"/>
<reference evidence="6" key="1">
    <citation type="submission" date="2023-08" db="EMBL/GenBank/DDBJ databases">
        <authorList>
            <person name="Chen Y."/>
            <person name="Shah S."/>
            <person name="Dougan E. K."/>
            <person name="Thang M."/>
            <person name="Chan C."/>
        </authorList>
    </citation>
    <scope>NUCLEOTIDE SEQUENCE</scope>
</reference>
<dbReference type="AlphaFoldDB" id="A0AA36MXH0"/>
<dbReference type="GO" id="GO:0005525">
    <property type="term" value="F:GTP binding"/>
    <property type="evidence" value="ECO:0007669"/>
    <property type="project" value="UniProtKB-KW"/>
</dbReference>
<comment type="similarity">
    <text evidence="1">Belongs to the TRAFAC class dynamin-like GTPase superfamily. IRG family.</text>
</comment>
<evidence type="ECO:0000256" key="1">
    <source>
        <dbReference type="ARBA" id="ARBA00005429"/>
    </source>
</evidence>
<evidence type="ECO:0000256" key="4">
    <source>
        <dbReference type="ARBA" id="ARBA00023134"/>
    </source>
</evidence>
<dbReference type="Proteomes" id="UP001178507">
    <property type="component" value="Unassembled WGS sequence"/>
</dbReference>
<evidence type="ECO:0000256" key="2">
    <source>
        <dbReference type="ARBA" id="ARBA00022741"/>
    </source>
</evidence>
<dbReference type="GO" id="GO:0016787">
    <property type="term" value="F:hydrolase activity"/>
    <property type="evidence" value="ECO:0007669"/>
    <property type="project" value="UniProtKB-KW"/>
</dbReference>
<dbReference type="InterPro" id="IPR051515">
    <property type="entry name" value="IRG"/>
</dbReference>
<dbReference type="PANTHER" id="PTHR32341">
    <property type="entry name" value="INTERFERON-INDUCIBLE GTPASE"/>
    <property type="match status" value="1"/>
</dbReference>